<sequence length="64" mass="6580">MSAARKGVPLSEVHKKAISAGKKGKPTKPKSKAHKKAISAAHKGVPLSEAHKKAISAGMKGKKA</sequence>
<accession>A0A2K3DR37</accession>
<evidence type="ECO:0000313" key="3">
    <source>
        <dbReference type="Proteomes" id="UP000006906"/>
    </source>
</evidence>
<evidence type="ECO:0000256" key="1">
    <source>
        <dbReference type="SAM" id="MobiDB-lite"/>
    </source>
</evidence>
<reference evidence="2 3" key="1">
    <citation type="journal article" date="2007" name="Science">
        <title>The Chlamydomonas genome reveals the evolution of key animal and plant functions.</title>
        <authorList>
            <person name="Merchant S.S."/>
            <person name="Prochnik S.E."/>
            <person name="Vallon O."/>
            <person name="Harris E.H."/>
            <person name="Karpowicz S.J."/>
            <person name="Witman G.B."/>
            <person name="Terry A."/>
            <person name="Salamov A."/>
            <person name="Fritz-Laylin L.K."/>
            <person name="Marechal-Drouard L."/>
            <person name="Marshall W.F."/>
            <person name="Qu L.H."/>
            <person name="Nelson D.R."/>
            <person name="Sanderfoot A.A."/>
            <person name="Spalding M.H."/>
            <person name="Kapitonov V.V."/>
            <person name="Ren Q."/>
            <person name="Ferris P."/>
            <person name="Lindquist E."/>
            <person name="Shapiro H."/>
            <person name="Lucas S.M."/>
            <person name="Grimwood J."/>
            <person name="Schmutz J."/>
            <person name="Cardol P."/>
            <person name="Cerutti H."/>
            <person name="Chanfreau G."/>
            <person name="Chen C.L."/>
            <person name="Cognat V."/>
            <person name="Croft M.T."/>
            <person name="Dent R."/>
            <person name="Dutcher S."/>
            <person name="Fernandez E."/>
            <person name="Fukuzawa H."/>
            <person name="Gonzalez-Ballester D."/>
            <person name="Gonzalez-Halphen D."/>
            <person name="Hallmann A."/>
            <person name="Hanikenne M."/>
            <person name="Hippler M."/>
            <person name="Inwood W."/>
            <person name="Jabbari K."/>
            <person name="Kalanon M."/>
            <person name="Kuras R."/>
            <person name="Lefebvre P.A."/>
            <person name="Lemaire S.D."/>
            <person name="Lobanov A.V."/>
            <person name="Lohr M."/>
            <person name="Manuell A."/>
            <person name="Meier I."/>
            <person name="Mets L."/>
            <person name="Mittag M."/>
            <person name="Mittelmeier T."/>
            <person name="Moroney J.V."/>
            <person name="Moseley J."/>
            <person name="Napoli C."/>
            <person name="Nedelcu A.M."/>
            <person name="Niyogi K."/>
            <person name="Novoselov S.V."/>
            <person name="Paulsen I.T."/>
            <person name="Pazour G."/>
            <person name="Purton S."/>
            <person name="Ral J.P."/>
            <person name="Riano-Pachon D.M."/>
            <person name="Riekhof W."/>
            <person name="Rymarquis L."/>
            <person name="Schroda M."/>
            <person name="Stern D."/>
            <person name="Umen J."/>
            <person name="Willows R."/>
            <person name="Wilson N."/>
            <person name="Zimmer S.L."/>
            <person name="Allmer J."/>
            <person name="Balk J."/>
            <person name="Bisova K."/>
            <person name="Chen C.J."/>
            <person name="Elias M."/>
            <person name="Gendler K."/>
            <person name="Hauser C."/>
            <person name="Lamb M.R."/>
            <person name="Ledford H."/>
            <person name="Long J.C."/>
            <person name="Minagawa J."/>
            <person name="Page M.D."/>
            <person name="Pan J."/>
            <person name="Pootakham W."/>
            <person name="Roje S."/>
            <person name="Rose A."/>
            <person name="Stahlberg E."/>
            <person name="Terauchi A.M."/>
            <person name="Yang P."/>
            <person name="Ball S."/>
            <person name="Bowler C."/>
            <person name="Dieckmann C.L."/>
            <person name="Gladyshev V.N."/>
            <person name="Green P."/>
            <person name="Jorgensen R."/>
            <person name="Mayfield S."/>
            <person name="Mueller-Roeber B."/>
            <person name="Rajamani S."/>
            <person name="Sayre R.T."/>
            <person name="Brokstein P."/>
            <person name="Dubchak I."/>
            <person name="Goodstein D."/>
            <person name="Hornick L."/>
            <person name="Huang Y.W."/>
            <person name="Jhaveri J."/>
            <person name="Luo Y."/>
            <person name="Martinez D."/>
            <person name="Ngau W.C."/>
            <person name="Otillar B."/>
            <person name="Poliakov A."/>
            <person name="Porter A."/>
            <person name="Szajkowski L."/>
            <person name="Werner G."/>
            <person name="Zhou K."/>
            <person name="Grigoriev I.V."/>
            <person name="Rokhsar D.S."/>
            <person name="Grossman A.R."/>
        </authorList>
    </citation>
    <scope>NUCLEOTIDE SEQUENCE [LARGE SCALE GENOMIC DNA]</scope>
    <source>
        <strain evidence="3">CC-503</strain>
    </source>
</reference>
<feature type="region of interest" description="Disordered" evidence="1">
    <location>
        <begin position="1"/>
        <end position="64"/>
    </location>
</feature>
<evidence type="ECO:0000313" key="2">
    <source>
        <dbReference type="EMBL" id="PNW82990.1"/>
    </source>
</evidence>
<protein>
    <submittedName>
        <fullName evidence="2">Uncharacterized protein</fullName>
    </submittedName>
</protein>
<keyword evidence="3" id="KW-1185">Reference proteome</keyword>
<feature type="compositionally biased region" description="Basic residues" evidence="1">
    <location>
        <begin position="22"/>
        <end position="37"/>
    </location>
</feature>
<dbReference type="Proteomes" id="UP000006906">
    <property type="component" value="Chromosome 6"/>
</dbReference>
<dbReference type="RefSeq" id="XP_042924338.1">
    <property type="nucleotide sequence ID" value="XM_043063632.1"/>
</dbReference>
<gene>
    <name evidence="2" type="ORF">CHLRE_06g302300v5</name>
</gene>
<name>A0A2K3DR37_CHLRE</name>
<dbReference type="EMBL" id="CM008967">
    <property type="protein sequence ID" value="PNW82990.1"/>
    <property type="molecule type" value="Genomic_DNA"/>
</dbReference>
<dbReference type="OrthoDB" id="10598617at2759"/>
<dbReference type="GeneID" id="66053871"/>
<dbReference type="AlphaFoldDB" id="A0A2K3DR37"/>
<proteinExistence type="predicted"/>
<dbReference type="Gramene" id="PNW82990">
    <property type="protein sequence ID" value="PNW82990"/>
    <property type="gene ID" value="CHLRE_06g302300v5"/>
</dbReference>
<organism evidence="2 3">
    <name type="scientific">Chlamydomonas reinhardtii</name>
    <name type="common">Chlamydomonas smithii</name>
    <dbReference type="NCBI Taxonomy" id="3055"/>
    <lineage>
        <taxon>Eukaryota</taxon>
        <taxon>Viridiplantae</taxon>
        <taxon>Chlorophyta</taxon>
        <taxon>core chlorophytes</taxon>
        <taxon>Chlorophyceae</taxon>
        <taxon>CS clade</taxon>
        <taxon>Chlamydomonadales</taxon>
        <taxon>Chlamydomonadaceae</taxon>
        <taxon>Chlamydomonas</taxon>
    </lineage>
</organism>